<dbReference type="Pfam" id="PF13560">
    <property type="entry name" value="HTH_31"/>
    <property type="match status" value="1"/>
</dbReference>
<dbReference type="AlphaFoldDB" id="A0A2N8TXT7"/>
<dbReference type="SUPFAM" id="SSF48452">
    <property type="entry name" value="TPR-like"/>
    <property type="match status" value="1"/>
</dbReference>
<keyword evidence="3" id="KW-1185">Reference proteome</keyword>
<dbReference type="InterPro" id="IPR001387">
    <property type="entry name" value="Cro/C1-type_HTH"/>
</dbReference>
<reference evidence="2 3" key="1">
    <citation type="submission" date="2018-01" db="EMBL/GenBank/DDBJ databases">
        <title>Draft genome sequence of Streptomyces sp. 13K301.</title>
        <authorList>
            <person name="Sahin N."/>
            <person name="Saygin H."/>
            <person name="Ay H."/>
        </authorList>
    </citation>
    <scope>NUCLEOTIDE SEQUENCE [LARGE SCALE GENOMIC DNA]</scope>
    <source>
        <strain evidence="2 3">13K301</strain>
    </source>
</reference>
<name>A0A2N8TXT7_9ACTN</name>
<dbReference type="SUPFAM" id="SSF47413">
    <property type="entry name" value="lambda repressor-like DNA-binding domains"/>
    <property type="match status" value="1"/>
</dbReference>
<evidence type="ECO:0000259" key="1">
    <source>
        <dbReference type="PROSITE" id="PS50943"/>
    </source>
</evidence>
<dbReference type="Gene3D" id="1.10.260.40">
    <property type="entry name" value="lambda repressor-like DNA-binding domains"/>
    <property type="match status" value="1"/>
</dbReference>
<dbReference type="SMART" id="SM00530">
    <property type="entry name" value="HTH_XRE"/>
    <property type="match status" value="1"/>
</dbReference>
<dbReference type="OrthoDB" id="3543522at2"/>
<dbReference type="CDD" id="cd00093">
    <property type="entry name" value="HTH_XRE"/>
    <property type="match status" value="1"/>
</dbReference>
<dbReference type="EMBL" id="POUC01000006">
    <property type="protein sequence ID" value="PNG23827.1"/>
    <property type="molecule type" value="Genomic_DNA"/>
</dbReference>
<dbReference type="Proteomes" id="UP000235943">
    <property type="component" value="Unassembled WGS sequence"/>
</dbReference>
<dbReference type="GO" id="GO:0003677">
    <property type="term" value="F:DNA binding"/>
    <property type="evidence" value="ECO:0007669"/>
    <property type="project" value="InterPro"/>
</dbReference>
<dbReference type="RefSeq" id="WP_102907243.1">
    <property type="nucleotide sequence ID" value="NZ_POUC01000006.1"/>
</dbReference>
<dbReference type="InterPro" id="IPR011990">
    <property type="entry name" value="TPR-like_helical_dom_sf"/>
</dbReference>
<dbReference type="PROSITE" id="PS50943">
    <property type="entry name" value="HTH_CROC1"/>
    <property type="match status" value="1"/>
</dbReference>
<evidence type="ECO:0000313" key="3">
    <source>
        <dbReference type="Proteomes" id="UP000235943"/>
    </source>
</evidence>
<accession>A0A2N8TXT7</accession>
<organism evidence="2 3">
    <name type="scientific">Streptomyces cahuitamycinicus</name>
    <dbReference type="NCBI Taxonomy" id="2070367"/>
    <lineage>
        <taxon>Bacteria</taxon>
        <taxon>Bacillati</taxon>
        <taxon>Actinomycetota</taxon>
        <taxon>Actinomycetes</taxon>
        <taxon>Kitasatosporales</taxon>
        <taxon>Streptomycetaceae</taxon>
        <taxon>Streptomyces</taxon>
    </lineage>
</organism>
<sequence>MFEQPSFGRRLRQLRTERSLSQTDLAGDGMSTGYLSRLESGARRPSERAVAHLAAQLGIGPEEFEKTQTTSLAQCLSIATSLDTHETRQRLAQALECAHGQDPMLRWQALWLLSQWKRRHGEHSAERAFLDELVALSEEIGLPELRCRALAQLARSHRTAGEITPAVDAATAAHRLAHDGGLSPEDRAAALVVLVSVEAEAGRLPDAHHHADELTRLVEGRHDALWAEAMWTAVAVRVRQGDFSSAQQQLEHALERFNGRENPKLWLRLRLIAADLQLQKSPPGTDAAQRYIETAQTGLPFAWTPAIEQELDALKTHLAFHEGRFADARAMLNRLGRSERRMSYRNRIRLDVLDNQLRILEGDEDEGMAGLQQLALQAQESSNIDLAATIWRLAAESLLKSRSAHKATSSAD</sequence>
<dbReference type="InterPro" id="IPR010982">
    <property type="entry name" value="Lambda_DNA-bd_dom_sf"/>
</dbReference>
<protein>
    <submittedName>
        <fullName evidence="2">Transcriptional regulator</fullName>
    </submittedName>
</protein>
<gene>
    <name evidence="2" type="ORF">C1J00_01755</name>
</gene>
<dbReference type="Gene3D" id="1.25.40.10">
    <property type="entry name" value="Tetratricopeptide repeat domain"/>
    <property type="match status" value="1"/>
</dbReference>
<comment type="caution">
    <text evidence="2">The sequence shown here is derived from an EMBL/GenBank/DDBJ whole genome shotgun (WGS) entry which is preliminary data.</text>
</comment>
<feature type="domain" description="HTH cro/C1-type" evidence="1">
    <location>
        <begin position="11"/>
        <end position="64"/>
    </location>
</feature>
<evidence type="ECO:0000313" key="2">
    <source>
        <dbReference type="EMBL" id="PNG23827.1"/>
    </source>
</evidence>
<proteinExistence type="predicted"/>